<dbReference type="AlphaFoldDB" id="A0A4R6FRI3"/>
<dbReference type="RefSeq" id="WP_133495303.1">
    <property type="nucleotide sequence ID" value="NZ_BMLU01000004.1"/>
</dbReference>
<keyword evidence="2" id="KW-0732">Signal</keyword>
<reference evidence="3 4" key="1">
    <citation type="submission" date="2019-03" db="EMBL/GenBank/DDBJ databases">
        <title>Genomic Encyclopedia of Type Strains, Phase IV (KMG-IV): sequencing the most valuable type-strain genomes for metagenomic binning, comparative biology and taxonomic classification.</title>
        <authorList>
            <person name="Goeker M."/>
        </authorList>
    </citation>
    <scope>NUCLEOTIDE SEQUENCE [LARGE SCALE GENOMIC DNA]</scope>
    <source>
        <strain evidence="3 4">DSM 25059</strain>
    </source>
</reference>
<feature type="transmembrane region" description="Helical" evidence="1">
    <location>
        <begin position="32"/>
        <end position="54"/>
    </location>
</feature>
<organism evidence="3 4">
    <name type="scientific">Stakelama pacifica</name>
    <dbReference type="NCBI Taxonomy" id="517720"/>
    <lineage>
        <taxon>Bacteria</taxon>
        <taxon>Pseudomonadati</taxon>
        <taxon>Pseudomonadota</taxon>
        <taxon>Alphaproteobacteria</taxon>
        <taxon>Sphingomonadales</taxon>
        <taxon>Sphingomonadaceae</taxon>
        <taxon>Stakelama</taxon>
    </lineage>
</organism>
<protein>
    <recommendedName>
        <fullName evidence="5">Secreted protein with PEP-CTERM sorting signal</fullName>
    </recommendedName>
</protein>
<accession>A0A4R6FRI3</accession>
<evidence type="ECO:0000313" key="3">
    <source>
        <dbReference type="EMBL" id="TDN83770.1"/>
    </source>
</evidence>
<evidence type="ECO:0000313" key="4">
    <source>
        <dbReference type="Proteomes" id="UP000295493"/>
    </source>
</evidence>
<feature type="chain" id="PRO_5020189218" description="Secreted protein with PEP-CTERM sorting signal" evidence="2">
    <location>
        <begin position="23"/>
        <end position="65"/>
    </location>
</feature>
<keyword evidence="4" id="KW-1185">Reference proteome</keyword>
<gene>
    <name evidence="3" type="ORF">EV664_104256</name>
</gene>
<sequence length="65" mass="7177">MRFLFALLTVSAALTSAASATAHSGVVERHGFAPSDVALFVFAALGLWFARRALRARFRRRGRRD</sequence>
<dbReference type="Proteomes" id="UP000295493">
    <property type="component" value="Unassembled WGS sequence"/>
</dbReference>
<evidence type="ECO:0008006" key="5">
    <source>
        <dbReference type="Google" id="ProtNLM"/>
    </source>
</evidence>
<dbReference type="EMBL" id="SNWD01000004">
    <property type="protein sequence ID" value="TDN83770.1"/>
    <property type="molecule type" value="Genomic_DNA"/>
</dbReference>
<feature type="signal peptide" evidence="2">
    <location>
        <begin position="1"/>
        <end position="22"/>
    </location>
</feature>
<comment type="caution">
    <text evidence="3">The sequence shown here is derived from an EMBL/GenBank/DDBJ whole genome shotgun (WGS) entry which is preliminary data.</text>
</comment>
<proteinExistence type="predicted"/>
<keyword evidence="1" id="KW-1133">Transmembrane helix</keyword>
<keyword evidence="1" id="KW-0472">Membrane</keyword>
<name>A0A4R6FRI3_9SPHN</name>
<evidence type="ECO:0000256" key="1">
    <source>
        <dbReference type="SAM" id="Phobius"/>
    </source>
</evidence>
<keyword evidence="1" id="KW-0812">Transmembrane</keyword>
<evidence type="ECO:0000256" key="2">
    <source>
        <dbReference type="SAM" id="SignalP"/>
    </source>
</evidence>